<protein>
    <submittedName>
        <fullName evidence="1">Uncharacterized protein</fullName>
    </submittedName>
</protein>
<comment type="caution">
    <text evidence="1">The sequence shown here is derived from an EMBL/GenBank/DDBJ whole genome shotgun (WGS) entry which is preliminary data.</text>
</comment>
<dbReference type="AlphaFoldDB" id="A0AAN6J3S4"/>
<evidence type="ECO:0000313" key="1">
    <source>
        <dbReference type="EMBL" id="KAK0302059.1"/>
    </source>
</evidence>
<name>A0AAN6J3S4_9PEZI</name>
<proteinExistence type="predicted"/>
<organism evidence="1 2">
    <name type="scientific">Friedmanniomyces endolithicus</name>
    <dbReference type="NCBI Taxonomy" id="329885"/>
    <lineage>
        <taxon>Eukaryota</taxon>
        <taxon>Fungi</taxon>
        <taxon>Dikarya</taxon>
        <taxon>Ascomycota</taxon>
        <taxon>Pezizomycotina</taxon>
        <taxon>Dothideomycetes</taxon>
        <taxon>Dothideomycetidae</taxon>
        <taxon>Mycosphaerellales</taxon>
        <taxon>Teratosphaeriaceae</taxon>
        <taxon>Friedmanniomyces</taxon>
    </lineage>
</organism>
<sequence>MDKANDFDAELKLRLMERAESYRVRLLRLDAAGREQELNKISQELAQEEQAVHYCAYVVLECFRPAISSPAYEEL</sequence>
<gene>
    <name evidence="1" type="ORF">LTR82_018019</name>
</gene>
<reference evidence="1" key="1">
    <citation type="submission" date="2021-12" db="EMBL/GenBank/DDBJ databases">
        <title>Black yeast isolated from Biological Soil Crust.</title>
        <authorList>
            <person name="Kurbessoian T."/>
        </authorList>
    </citation>
    <scope>NUCLEOTIDE SEQUENCE</scope>
    <source>
        <strain evidence="1">CCFEE 5208</strain>
    </source>
</reference>
<dbReference type="EMBL" id="JASUXU010000222">
    <property type="protein sequence ID" value="KAK0302059.1"/>
    <property type="molecule type" value="Genomic_DNA"/>
</dbReference>
<evidence type="ECO:0000313" key="2">
    <source>
        <dbReference type="Proteomes" id="UP001168146"/>
    </source>
</evidence>
<accession>A0AAN6J3S4</accession>
<feature type="non-terminal residue" evidence="1">
    <location>
        <position position="75"/>
    </location>
</feature>
<dbReference type="Proteomes" id="UP001168146">
    <property type="component" value="Unassembled WGS sequence"/>
</dbReference>